<keyword evidence="1" id="KW-0732">Signal</keyword>
<protein>
    <recommendedName>
        <fullName evidence="4">Outer membrane protein beta-barrel domain-containing protein</fullName>
    </recommendedName>
</protein>
<dbReference type="EMBL" id="BHXQ01000008">
    <property type="protein sequence ID" value="GCC53542.1"/>
    <property type="molecule type" value="Genomic_DNA"/>
</dbReference>
<accession>A0A401UF91</accession>
<evidence type="ECO:0000256" key="1">
    <source>
        <dbReference type="SAM" id="SignalP"/>
    </source>
</evidence>
<comment type="caution">
    <text evidence="2">The sequence shown here is derived from an EMBL/GenBank/DDBJ whole genome shotgun (WGS) entry which is preliminary data.</text>
</comment>
<reference evidence="2 3" key="1">
    <citation type="submission" date="2018-11" db="EMBL/GenBank/DDBJ databases">
        <title>Chryseotalea sanarue gen. nov., sp., nov., a member of the family Cytophagaceae, isolated from a brackish lake in Hamamatsu Japan.</title>
        <authorList>
            <person name="Maejima Y."/>
            <person name="Iino T."/>
            <person name="Muraguchi Y."/>
            <person name="Fukuda K."/>
            <person name="Ohkuma M."/>
            <person name="Moriuchi R."/>
            <person name="Dohra H."/>
            <person name="Kimbara K."/>
            <person name="Shintani M."/>
        </authorList>
    </citation>
    <scope>NUCLEOTIDE SEQUENCE [LARGE SCALE GENOMIC DNA]</scope>
    <source>
        <strain evidence="2 3">Ys</strain>
    </source>
</reference>
<dbReference type="AlphaFoldDB" id="A0A401UF91"/>
<evidence type="ECO:0000313" key="2">
    <source>
        <dbReference type="EMBL" id="GCC53542.1"/>
    </source>
</evidence>
<keyword evidence="3" id="KW-1185">Reference proteome</keyword>
<dbReference type="Gene3D" id="2.40.160.20">
    <property type="match status" value="1"/>
</dbReference>
<dbReference type="RefSeq" id="WP_127124191.1">
    <property type="nucleotide sequence ID" value="NZ_BHXQ01000008.1"/>
</dbReference>
<feature type="chain" id="PRO_5019458520" description="Outer membrane protein beta-barrel domain-containing protein" evidence="1">
    <location>
        <begin position="19"/>
        <end position="191"/>
    </location>
</feature>
<organism evidence="2 3">
    <name type="scientific">Chryseotalea sanaruensis</name>
    <dbReference type="NCBI Taxonomy" id="2482724"/>
    <lineage>
        <taxon>Bacteria</taxon>
        <taxon>Pseudomonadati</taxon>
        <taxon>Bacteroidota</taxon>
        <taxon>Cytophagia</taxon>
        <taxon>Cytophagales</taxon>
        <taxon>Chryseotaleaceae</taxon>
        <taxon>Chryseotalea</taxon>
    </lineage>
</organism>
<evidence type="ECO:0008006" key="4">
    <source>
        <dbReference type="Google" id="ProtNLM"/>
    </source>
</evidence>
<evidence type="ECO:0000313" key="3">
    <source>
        <dbReference type="Proteomes" id="UP000288227"/>
    </source>
</evidence>
<dbReference type="InterPro" id="IPR011250">
    <property type="entry name" value="OMP/PagP_B-barrel"/>
</dbReference>
<sequence length="191" mass="21027">MKKILTLAIVVLAFGAQAQQQAGDLSIQFSGNYVSNKTTFNGVEDKSYSGNVYLKIGKFFTQNIEMGLKPNIFFFGEPVPIRASDPSKTENKLRANVGLGLYGTYSFLTADAKFMPYGGAEINYLPIGDYSTMNLGPYAGIKYFITERINLDANMNYLINLANSYPSFDDYVVSPTFQLNIGIGVIIGKTE</sequence>
<dbReference type="Proteomes" id="UP000288227">
    <property type="component" value="Unassembled WGS sequence"/>
</dbReference>
<feature type="signal peptide" evidence="1">
    <location>
        <begin position="1"/>
        <end position="18"/>
    </location>
</feature>
<name>A0A401UF91_9BACT</name>
<dbReference type="OrthoDB" id="945117at2"/>
<proteinExistence type="predicted"/>
<dbReference type="SUPFAM" id="SSF56925">
    <property type="entry name" value="OMPA-like"/>
    <property type="match status" value="1"/>
</dbReference>
<gene>
    <name evidence="2" type="ORF">SanaruYs_37870</name>
</gene>